<feature type="transmembrane region" description="Helical" evidence="2">
    <location>
        <begin position="155"/>
        <end position="180"/>
    </location>
</feature>
<dbReference type="OrthoDB" id="2657661at2759"/>
<gene>
    <name evidence="3" type="ORF">DAEQUDRAFT_233105</name>
</gene>
<evidence type="ECO:0000256" key="1">
    <source>
        <dbReference type="SAM" id="MobiDB-lite"/>
    </source>
</evidence>
<sequence length="275" mass="31253">MHGQREARLDRQKSMYPQPSQGPSFLLRCISPVFFNFPLQYLGELENIWVDRTVNYKPWRMFITNLQKDWENSITPATVLLTANVGLLAIQSIDTGHADRSMAQIASYISTFLSLGNIILCTVLARQHRLDAHMTAESAATYLDRRTRMRGGLEIVAVSFSLPSALFLWGMGAFYVAIAWVCLAGTSFWTRLLSGSIFFITTLFVCFIVVFDLWSAQSTLPTTPRLLERILSSRTIMREAFGSCFRSLRTRRSGRTILCVGRRNKRRGTDVEMIC</sequence>
<dbReference type="EMBL" id="KV429054">
    <property type="protein sequence ID" value="KZT69947.1"/>
    <property type="molecule type" value="Genomic_DNA"/>
</dbReference>
<feature type="region of interest" description="Disordered" evidence="1">
    <location>
        <begin position="1"/>
        <end position="20"/>
    </location>
</feature>
<evidence type="ECO:0000256" key="2">
    <source>
        <dbReference type="SAM" id="Phobius"/>
    </source>
</evidence>
<feature type="compositionally biased region" description="Basic and acidic residues" evidence="1">
    <location>
        <begin position="1"/>
        <end position="13"/>
    </location>
</feature>
<feature type="transmembrane region" description="Helical" evidence="2">
    <location>
        <begin position="74"/>
        <end position="93"/>
    </location>
</feature>
<dbReference type="AlphaFoldDB" id="A0A165QUI7"/>
<keyword evidence="2" id="KW-0472">Membrane</keyword>
<accession>A0A165QUI7</accession>
<keyword evidence="2" id="KW-1133">Transmembrane helix</keyword>
<evidence type="ECO:0000313" key="3">
    <source>
        <dbReference type="EMBL" id="KZT69947.1"/>
    </source>
</evidence>
<dbReference type="Proteomes" id="UP000076727">
    <property type="component" value="Unassembled WGS sequence"/>
</dbReference>
<reference evidence="3 4" key="1">
    <citation type="journal article" date="2016" name="Mol. Biol. Evol.">
        <title>Comparative Genomics of Early-Diverging Mushroom-Forming Fungi Provides Insights into the Origins of Lignocellulose Decay Capabilities.</title>
        <authorList>
            <person name="Nagy L.G."/>
            <person name="Riley R."/>
            <person name="Tritt A."/>
            <person name="Adam C."/>
            <person name="Daum C."/>
            <person name="Floudas D."/>
            <person name="Sun H."/>
            <person name="Yadav J.S."/>
            <person name="Pangilinan J."/>
            <person name="Larsson K.H."/>
            <person name="Matsuura K."/>
            <person name="Barry K."/>
            <person name="Labutti K."/>
            <person name="Kuo R."/>
            <person name="Ohm R.A."/>
            <person name="Bhattacharya S.S."/>
            <person name="Shirouzu T."/>
            <person name="Yoshinaga Y."/>
            <person name="Martin F.M."/>
            <person name="Grigoriev I.V."/>
            <person name="Hibbett D.S."/>
        </authorList>
    </citation>
    <scope>NUCLEOTIDE SEQUENCE [LARGE SCALE GENOMIC DNA]</scope>
    <source>
        <strain evidence="3 4">L-15889</strain>
    </source>
</reference>
<keyword evidence="4" id="KW-1185">Reference proteome</keyword>
<feature type="transmembrane region" description="Helical" evidence="2">
    <location>
        <begin position="192"/>
        <end position="214"/>
    </location>
</feature>
<feature type="transmembrane region" description="Helical" evidence="2">
    <location>
        <begin position="105"/>
        <end position="125"/>
    </location>
</feature>
<dbReference type="STRING" id="1314783.A0A165QUI7"/>
<protein>
    <submittedName>
        <fullName evidence="3">Uncharacterized protein</fullName>
    </submittedName>
</protein>
<keyword evidence="2" id="KW-0812">Transmembrane</keyword>
<evidence type="ECO:0000313" key="4">
    <source>
        <dbReference type="Proteomes" id="UP000076727"/>
    </source>
</evidence>
<proteinExistence type="predicted"/>
<organism evidence="3 4">
    <name type="scientific">Daedalea quercina L-15889</name>
    <dbReference type="NCBI Taxonomy" id="1314783"/>
    <lineage>
        <taxon>Eukaryota</taxon>
        <taxon>Fungi</taxon>
        <taxon>Dikarya</taxon>
        <taxon>Basidiomycota</taxon>
        <taxon>Agaricomycotina</taxon>
        <taxon>Agaricomycetes</taxon>
        <taxon>Polyporales</taxon>
        <taxon>Fomitopsis</taxon>
    </lineage>
</organism>
<name>A0A165QUI7_9APHY</name>